<feature type="transmembrane region" description="Helical" evidence="2">
    <location>
        <begin position="406"/>
        <end position="425"/>
    </location>
</feature>
<dbReference type="GO" id="GO:0005886">
    <property type="term" value="C:plasma membrane"/>
    <property type="evidence" value="ECO:0007669"/>
    <property type="project" value="TreeGrafter"/>
</dbReference>
<dbReference type="RefSeq" id="WP_124024283.1">
    <property type="nucleotide sequence ID" value="NZ_RPOH01000042.1"/>
</dbReference>
<feature type="transmembrane region" description="Helical" evidence="2">
    <location>
        <begin position="363"/>
        <end position="386"/>
    </location>
</feature>
<dbReference type="PANTHER" id="PTHR11328:SF24">
    <property type="entry name" value="MAJOR FACILITATOR SUPERFAMILY (MFS) PROFILE DOMAIN-CONTAINING PROTEIN"/>
    <property type="match status" value="1"/>
</dbReference>
<feature type="transmembrane region" description="Helical" evidence="2">
    <location>
        <begin position="266"/>
        <end position="287"/>
    </location>
</feature>
<feature type="transmembrane region" description="Helical" evidence="2">
    <location>
        <begin position="296"/>
        <end position="314"/>
    </location>
</feature>
<dbReference type="GO" id="GO:0006814">
    <property type="term" value="P:sodium ion transport"/>
    <property type="evidence" value="ECO:0007669"/>
    <property type="project" value="InterPro"/>
</dbReference>
<feature type="transmembrane region" description="Helical" evidence="2">
    <location>
        <begin position="320"/>
        <end position="342"/>
    </location>
</feature>
<keyword evidence="2" id="KW-1133">Transmembrane helix</keyword>
<dbReference type="CDD" id="cd17332">
    <property type="entry name" value="MFS_MelB_like"/>
    <property type="match status" value="1"/>
</dbReference>
<feature type="transmembrane region" description="Helical" evidence="2">
    <location>
        <begin position="110"/>
        <end position="137"/>
    </location>
</feature>
<evidence type="ECO:0000313" key="4">
    <source>
        <dbReference type="Proteomes" id="UP000268615"/>
    </source>
</evidence>
<dbReference type="GO" id="GO:0008643">
    <property type="term" value="P:carbohydrate transport"/>
    <property type="evidence" value="ECO:0007669"/>
    <property type="project" value="InterPro"/>
</dbReference>
<evidence type="ECO:0000256" key="1">
    <source>
        <dbReference type="ARBA" id="ARBA00009617"/>
    </source>
</evidence>
<dbReference type="InterPro" id="IPR039672">
    <property type="entry name" value="MFS_2"/>
</dbReference>
<evidence type="ECO:0000313" key="3">
    <source>
        <dbReference type="EMBL" id="RPH26886.1"/>
    </source>
</evidence>
<dbReference type="NCBIfam" id="TIGR00792">
    <property type="entry name" value="gph"/>
    <property type="match status" value="1"/>
</dbReference>
<organism evidence="3 4">
    <name type="scientific">Buttiauxella warmboldiae</name>
    <dbReference type="NCBI Taxonomy" id="82993"/>
    <lineage>
        <taxon>Bacteria</taxon>
        <taxon>Pseudomonadati</taxon>
        <taxon>Pseudomonadota</taxon>
        <taxon>Gammaproteobacteria</taxon>
        <taxon>Enterobacterales</taxon>
        <taxon>Enterobacteriaceae</taxon>
        <taxon>Buttiauxella</taxon>
    </lineage>
</organism>
<comment type="similarity">
    <text evidence="1">Belongs to the sodium:galactoside symporter (TC 2.A.2) family.</text>
</comment>
<feature type="transmembrane region" description="Helical" evidence="2">
    <location>
        <begin position="149"/>
        <end position="170"/>
    </location>
</feature>
<gene>
    <name evidence="3" type="ORF">EHN07_11545</name>
</gene>
<keyword evidence="4" id="KW-1185">Reference proteome</keyword>
<evidence type="ECO:0000256" key="2">
    <source>
        <dbReference type="SAM" id="Phobius"/>
    </source>
</evidence>
<dbReference type="SUPFAM" id="SSF103473">
    <property type="entry name" value="MFS general substrate transporter"/>
    <property type="match status" value="1"/>
</dbReference>
<comment type="caution">
    <text evidence="3">The sequence shown here is derived from an EMBL/GenBank/DDBJ whole genome shotgun (WGS) entry which is preliminary data.</text>
</comment>
<feature type="transmembrane region" description="Helical" evidence="2">
    <location>
        <begin position="81"/>
        <end position="98"/>
    </location>
</feature>
<dbReference type="Proteomes" id="UP000268615">
    <property type="component" value="Unassembled WGS sequence"/>
</dbReference>
<reference evidence="3 4" key="1">
    <citation type="submission" date="2018-11" db="EMBL/GenBank/DDBJ databases">
        <title>Draft genome sequence of Buttiauxella warmboldiae CCUG 35512.</title>
        <authorList>
            <person name="Salva-Serra F."/>
            <person name="Marathe N."/>
            <person name="Moore E."/>
            <person name="Svensson L."/>
            <person name="Engstrom-Jakobsson H."/>
        </authorList>
    </citation>
    <scope>NUCLEOTIDE SEQUENCE [LARGE SCALE GENOMIC DNA]</scope>
    <source>
        <strain evidence="3 4">CCUG 35512</strain>
    </source>
</reference>
<dbReference type="GO" id="GO:0015293">
    <property type="term" value="F:symporter activity"/>
    <property type="evidence" value="ECO:0007669"/>
    <property type="project" value="InterPro"/>
</dbReference>
<dbReference type="InterPro" id="IPR001927">
    <property type="entry name" value="Na/Gal_symport"/>
</dbReference>
<dbReference type="Gene3D" id="1.20.1250.20">
    <property type="entry name" value="MFS general substrate transporter like domains"/>
    <property type="match status" value="1"/>
</dbReference>
<accession>A0A3N5E754</accession>
<feature type="transmembrane region" description="Helical" evidence="2">
    <location>
        <begin position="230"/>
        <end position="254"/>
    </location>
</feature>
<protein>
    <submittedName>
        <fullName evidence="3">MFS transporter</fullName>
    </submittedName>
</protein>
<dbReference type="EMBL" id="RPOH01000042">
    <property type="protein sequence ID" value="RPH26886.1"/>
    <property type="molecule type" value="Genomic_DNA"/>
</dbReference>
<dbReference type="AlphaFoldDB" id="A0A3N5E754"/>
<feature type="transmembrane region" description="Helical" evidence="2">
    <location>
        <begin position="48"/>
        <end position="69"/>
    </location>
</feature>
<feature type="transmembrane region" description="Helical" evidence="2">
    <location>
        <begin position="12"/>
        <end position="36"/>
    </location>
</feature>
<feature type="transmembrane region" description="Helical" evidence="2">
    <location>
        <begin position="182"/>
        <end position="202"/>
    </location>
</feature>
<name>A0A3N5E754_9ENTR</name>
<dbReference type="InterPro" id="IPR036259">
    <property type="entry name" value="MFS_trans_sf"/>
</dbReference>
<dbReference type="OrthoDB" id="181905at2"/>
<dbReference type="PANTHER" id="PTHR11328">
    <property type="entry name" value="MAJOR FACILITATOR SUPERFAMILY DOMAIN-CONTAINING PROTEIN"/>
    <property type="match status" value="1"/>
</dbReference>
<keyword evidence="2" id="KW-0812">Transmembrane</keyword>
<keyword evidence="2" id="KW-0472">Membrane</keyword>
<sequence length="453" mass="50899">MYKHKLSTFEKIGFGAGDMAINLVFSSMMLIITFFYTDIFGIRSEDLVLLFIIVRLLDGITDPIMGLVTEKIVTRHGRYRPYLLYFAIPFGISIFLAFSTPDVDYNAKLIYAYASYIFVTLMFTVITIPYISLISVLTDDPKERLSANGYRLFFAKAAAFMVSIVVPPLASYLGSSNMQSGYQYAMGLMGLMGTLFLLFCFFSTKERIHYKSDNLPLKEQMKSLLKNDQWIILCLSCIFVSVGSVLRGSVAAYYAKYNLSGDSVTISYFLTVGVSAFICSVITSTWLTKKYCKIKVFKYSQIITFIVSIVFFMTTDNQSFVLSCFLFFVLSFFSTLYAPIFWASIPETVDYGFYKTGKRVSGLAFGGIAFCQKFGMGIAGALVGYLLSYFDYVPNAMQSPSSTLGIALMLTIIPGAFHLITGIIMSKYMITEKYHQSINTHNVLADYKKAHEV</sequence>
<dbReference type="Pfam" id="PF13347">
    <property type="entry name" value="MFS_2"/>
    <property type="match status" value="1"/>
</dbReference>
<proteinExistence type="inferred from homology"/>